<accession>A0A0M4LIY5</accession>
<protein>
    <submittedName>
        <fullName evidence="2">Holliday junction DNA helicase RuvB</fullName>
    </submittedName>
</protein>
<dbReference type="EMBL" id="CP010401">
    <property type="protein sequence ID" value="ALE03127.1"/>
    <property type="molecule type" value="Genomic_DNA"/>
</dbReference>
<evidence type="ECO:0000313" key="2">
    <source>
        <dbReference type="EMBL" id="ALE03127.1"/>
    </source>
</evidence>
<feature type="compositionally biased region" description="Polar residues" evidence="1">
    <location>
        <begin position="42"/>
        <end position="57"/>
    </location>
</feature>
<keyword evidence="2" id="KW-0347">Helicase</keyword>
<keyword evidence="2" id="KW-0067">ATP-binding</keyword>
<reference evidence="2 3" key="1">
    <citation type="journal article" date="2015" name="Genome Announc.">
        <title>Complete Genome Sequence of Bartonella ancashensis Strain 20.00, Isolated from the Blood of a Patient with Verruga Peruana.</title>
        <authorList>
            <person name="Hang J."/>
            <person name="Mullins K.E."/>
            <person name="Clifford R.J."/>
            <person name="Onmus-Leone F."/>
            <person name="Yang Y."/>
            <person name="Jiang J."/>
            <person name="Leguia M."/>
            <person name="Kasper M.R."/>
            <person name="Maguina C."/>
            <person name="Lesho E.P."/>
            <person name="Jarman R.G."/>
            <person name="Richards A.L."/>
            <person name="Blazes D."/>
        </authorList>
    </citation>
    <scope>NUCLEOTIDE SEQUENCE [LARGE SCALE GENOMIC DNA]</scope>
    <source>
        <strain evidence="2 3">20.00</strain>
    </source>
</reference>
<keyword evidence="3" id="KW-1185">Reference proteome</keyword>
<evidence type="ECO:0000313" key="3">
    <source>
        <dbReference type="Proteomes" id="UP000057213"/>
    </source>
</evidence>
<feature type="region of interest" description="Disordered" evidence="1">
    <location>
        <begin position="26"/>
        <end position="57"/>
    </location>
</feature>
<gene>
    <name evidence="2" type="ORF">PU02_0313</name>
</gene>
<name>A0A0M4LIY5_9HYPH</name>
<keyword evidence="2" id="KW-0378">Hydrolase</keyword>
<dbReference type="AlphaFoldDB" id="A0A0M4LIY5"/>
<dbReference type="PATRIC" id="fig|1318743.3.peg.325"/>
<proteinExistence type="predicted"/>
<evidence type="ECO:0000256" key="1">
    <source>
        <dbReference type="SAM" id="MobiDB-lite"/>
    </source>
</evidence>
<dbReference type="RefSeq" id="WP_158404017.1">
    <property type="nucleotide sequence ID" value="NZ_CP010401.1"/>
</dbReference>
<sequence>MTDTPQNTSSYIHSFHNLQAWAHLELPAPTQTGSRQDIAAPHSQSSKQPDLWKQNND</sequence>
<organism evidence="2 3">
    <name type="scientific">Bartonella ancashensis</name>
    <dbReference type="NCBI Taxonomy" id="1318743"/>
    <lineage>
        <taxon>Bacteria</taxon>
        <taxon>Pseudomonadati</taxon>
        <taxon>Pseudomonadota</taxon>
        <taxon>Alphaproteobacteria</taxon>
        <taxon>Hyphomicrobiales</taxon>
        <taxon>Bartonellaceae</taxon>
        <taxon>Bartonella</taxon>
    </lineage>
</organism>
<dbReference type="KEGG" id="banc:PU02_0313"/>
<keyword evidence="2" id="KW-0547">Nucleotide-binding</keyword>
<dbReference type="STRING" id="1318743.PU02_0313"/>
<dbReference type="Proteomes" id="UP000057213">
    <property type="component" value="Chromosome"/>
</dbReference>
<dbReference type="GO" id="GO:0004386">
    <property type="term" value="F:helicase activity"/>
    <property type="evidence" value="ECO:0007669"/>
    <property type="project" value="UniProtKB-KW"/>
</dbReference>